<evidence type="ECO:0000313" key="2">
    <source>
        <dbReference type="Proteomes" id="UP000299102"/>
    </source>
</evidence>
<accession>A0A4C1W2U6</accession>
<dbReference type="EMBL" id="BGZK01000472">
    <property type="protein sequence ID" value="GBP45826.1"/>
    <property type="molecule type" value="Genomic_DNA"/>
</dbReference>
<dbReference type="OrthoDB" id="10442465at2759"/>
<gene>
    <name evidence="1" type="ORF">EVAR_27534_1</name>
</gene>
<dbReference type="AlphaFoldDB" id="A0A4C1W2U6"/>
<name>A0A4C1W2U6_EUMVA</name>
<comment type="caution">
    <text evidence="1">The sequence shown here is derived from an EMBL/GenBank/DDBJ whole genome shotgun (WGS) entry which is preliminary data.</text>
</comment>
<dbReference type="Proteomes" id="UP000299102">
    <property type="component" value="Unassembled WGS sequence"/>
</dbReference>
<organism evidence="1 2">
    <name type="scientific">Eumeta variegata</name>
    <name type="common">Bagworm moth</name>
    <name type="synonym">Eumeta japonica</name>
    <dbReference type="NCBI Taxonomy" id="151549"/>
    <lineage>
        <taxon>Eukaryota</taxon>
        <taxon>Metazoa</taxon>
        <taxon>Ecdysozoa</taxon>
        <taxon>Arthropoda</taxon>
        <taxon>Hexapoda</taxon>
        <taxon>Insecta</taxon>
        <taxon>Pterygota</taxon>
        <taxon>Neoptera</taxon>
        <taxon>Endopterygota</taxon>
        <taxon>Lepidoptera</taxon>
        <taxon>Glossata</taxon>
        <taxon>Ditrysia</taxon>
        <taxon>Tineoidea</taxon>
        <taxon>Psychidae</taxon>
        <taxon>Oiketicinae</taxon>
        <taxon>Eumeta</taxon>
    </lineage>
</organism>
<keyword evidence="2" id="KW-1185">Reference proteome</keyword>
<sequence>MPFDELPPWELIVLVTLAAQGNEPLIEPNLNNIKIVAEEHGKQKAAYYAGWTAGYHHNRAPPLVPQRHHSLDQLDMLHRIERSEYAQNPPGMYSGYRYHRRDFHQPTYMSHHRPF</sequence>
<reference evidence="1 2" key="1">
    <citation type="journal article" date="2019" name="Commun. Biol.">
        <title>The bagworm genome reveals a unique fibroin gene that provides high tensile strength.</title>
        <authorList>
            <person name="Kono N."/>
            <person name="Nakamura H."/>
            <person name="Ohtoshi R."/>
            <person name="Tomita M."/>
            <person name="Numata K."/>
            <person name="Arakawa K."/>
        </authorList>
    </citation>
    <scope>NUCLEOTIDE SEQUENCE [LARGE SCALE GENOMIC DNA]</scope>
</reference>
<protein>
    <submittedName>
        <fullName evidence="1">Uncharacterized protein</fullName>
    </submittedName>
</protein>
<evidence type="ECO:0000313" key="1">
    <source>
        <dbReference type="EMBL" id="GBP45826.1"/>
    </source>
</evidence>
<proteinExistence type="predicted"/>